<evidence type="ECO:0000259" key="1">
    <source>
        <dbReference type="SMART" id="SM00914"/>
    </source>
</evidence>
<dbReference type="RefSeq" id="WP_173731226.1">
    <property type="nucleotide sequence ID" value="NZ_JABTTE010000011.1"/>
</dbReference>
<sequence length="79" mass="9556">MNNKKSFASQRDHNALEVSRTDEKNFVLDVYIQMIIDEALYNYKKNLLKKQINEALDARDRNQFYHLTEQYKELIKMEV</sequence>
<dbReference type="InterPro" id="IPR014957">
    <property type="entry name" value="IDEAL_dom"/>
</dbReference>
<dbReference type="Pfam" id="PF08858">
    <property type="entry name" value="IDEAL"/>
    <property type="match status" value="1"/>
</dbReference>
<dbReference type="Gene3D" id="4.10.810.10">
    <property type="entry name" value="Virus Scaffolding Protein, Chain A"/>
    <property type="match status" value="1"/>
</dbReference>
<evidence type="ECO:0000313" key="2">
    <source>
        <dbReference type="EMBL" id="NSL52025.1"/>
    </source>
</evidence>
<dbReference type="EMBL" id="JABTTE010000011">
    <property type="protein sequence ID" value="NSL52025.1"/>
    <property type="molecule type" value="Genomic_DNA"/>
</dbReference>
<name>A0A8J8GGR7_9BACI</name>
<evidence type="ECO:0000313" key="3">
    <source>
        <dbReference type="Proteomes" id="UP000625804"/>
    </source>
</evidence>
<proteinExistence type="predicted"/>
<dbReference type="InterPro" id="IPR027393">
    <property type="entry name" value="Virus_scaffolding_prot_C"/>
</dbReference>
<dbReference type="Proteomes" id="UP000625804">
    <property type="component" value="Unassembled WGS sequence"/>
</dbReference>
<comment type="caution">
    <text evidence="2">The sequence shown here is derived from an EMBL/GenBank/DDBJ whole genome shotgun (WGS) entry which is preliminary data.</text>
</comment>
<gene>
    <name evidence="2" type="ORF">HR057_09700</name>
</gene>
<protein>
    <submittedName>
        <fullName evidence="2">IDEAL domain-containing protein</fullName>
    </submittedName>
</protein>
<organism evidence="2 3">
    <name type="scientific">Calidifontibacillus erzurumensis</name>
    <dbReference type="NCBI Taxonomy" id="2741433"/>
    <lineage>
        <taxon>Bacteria</taxon>
        <taxon>Bacillati</taxon>
        <taxon>Bacillota</taxon>
        <taxon>Bacilli</taxon>
        <taxon>Bacillales</taxon>
        <taxon>Bacillaceae</taxon>
        <taxon>Calidifontibacillus/Schinkia group</taxon>
        <taxon>Calidifontibacillus</taxon>
    </lineage>
</organism>
<feature type="domain" description="IDEAL" evidence="1">
    <location>
        <begin position="35"/>
        <end position="71"/>
    </location>
</feature>
<dbReference type="AlphaFoldDB" id="A0A8J8GGR7"/>
<dbReference type="SMART" id="SM00914">
    <property type="entry name" value="IDEAL"/>
    <property type="match status" value="1"/>
</dbReference>
<keyword evidence="3" id="KW-1185">Reference proteome</keyword>
<accession>A0A8J8GGR7</accession>
<reference evidence="2" key="1">
    <citation type="submission" date="2020-06" db="EMBL/GenBank/DDBJ databases">
        <title>A novel thermopfilic bacterium from Erzurum, Turkey.</title>
        <authorList>
            <person name="Adiguzel A."/>
            <person name="Ay H."/>
            <person name="Baltaci M.O."/>
        </authorList>
    </citation>
    <scope>NUCLEOTIDE SEQUENCE</scope>
    <source>
        <strain evidence="2">P2</strain>
    </source>
</reference>